<dbReference type="GO" id="GO:0030247">
    <property type="term" value="F:polysaccharide binding"/>
    <property type="evidence" value="ECO:0007669"/>
    <property type="project" value="InterPro"/>
</dbReference>
<dbReference type="Gene3D" id="2.60.40.290">
    <property type="match status" value="1"/>
</dbReference>
<evidence type="ECO:0000256" key="8">
    <source>
        <dbReference type="ARBA" id="ARBA00023326"/>
    </source>
</evidence>
<comment type="similarity">
    <text evidence="2 9">Belongs to the glycosyl hydrolase 5 (cellulase A) family.</text>
</comment>
<dbReference type="InterPro" id="IPR001547">
    <property type="entry name" value="Glyco_hydro_5"/>
</dbReference>
<dbReference type="GO" id="GO:0008810">
    <property type="term" value="F:cellulase activity"/>
    <property type="evidence" value="ECO:0007669"/>
    <property type="project" value="UniProtKB-EC"/>
</dbReference>
<evidence type="ECO:0000256" key="4">
    <source>
        <dbReference type="ARBA" id="ARBA00022801"/>
    </source>
</evidence>
<dbReference type="SUPFAM" id="SSF49384">
    <property type="entry name" value="Carbohydrate-binding domain"/>
    <property type="match status" value="1"/>
</dbReference>
<dbReference type="Gene3D" id="3.20.20.80">
    <property type="entry name" value="Glycosidases"/>
    <property type="match status" value="1"/>
</dbReference>
<dbReference type="PROSITE" id="PS00659">
    <property type="entry name" value="GLYCOSYL_HYDROL_F5"/>
    <property type="match status" value="1"/>
</dbReference>
<evidence type="ECO:0000259" key="11">
    <source>
        <dbReference type="Pfam" id="PF00150"/>
    </source>
</evidence>
<evidence type="ECO:0000256" key="2">
    <source>
        <dbReference type="ARBA" id="ARBA00005641"/>
    </source>
</evidence>
<evidence type="ECO:0000256" key="3">
    <source>
        <dbReference type="ARBA" id="ARBA00022729"/>
    </source>
</evidence>
<accession>A0A915DHP2</accession>
<dbReference type="GO" id="GO:0030245">
    <property type="term" value="P:cellulose catabolic process"/>
    <property type="evidence" value="ECO:0007669"/>
    <property type="project" value="UniProtKB-KW"/>
</dbReference>
<dbReference type="PANTHER" id="PTHR34142">
    <property type="entry name" value="ENDO-BETA-1,4-GLUCANASE A"/>
    <property type="match status" value="1"/>
</dbReference>
<comment type="catalytic activity">
    <reaction evidence="1 9">
        <text>Endohydrolysis of (1-&gt;4)-beta-D-glucosidic linkages in cellulose, lichenin and cereal beta-D-glucans.</text>
        <dbReference type="EC" id="3.2.1.4"/>
    </reaction>
</comment>
<feature type="chain" id="PRO_5037103041" description="Endoglucanase" evidence="10">
    <location>
        <begin position="18"/>
        <end position="346"/>
    </location>
</feature>
<dbReference type="InterPro" id="IPR018087">
    <property type="entry name" value="Glyco_hydro_5_CS"/>
</dbReference>
<name>A0A915DHP2_9BILA</name>
<keyword evidence="7 9" id="KW-0326">Glycosidase</keyword>
<evidence type="ECO:0000256" key="6">
    <source>
        <dbReference type="ARBA" id="ARBA00023277"/>
    </source>
</evidence>
<keyword evidence="12" id="KW-1185">Reference proteome</keyword>
<evidence type="ECO:0000256" key="9">
    <source>
        <dbReference type="RuleBase" id="RU361153"/>
    </source>
</evidence>
<keyword evidence="3 10" id="KW-0732">Signal</keyword>
<dbReference type="InterPro" id="IPR012291">
    <property type="entry name" value="CBM2_carb-bd_dom_sf"/>
</dbReference>
<reference evidence="13" key="1">
    <citation type="submission" date="2022-11" db="UniProtKB">
        <authorList>
            <consortium name="WormBaseParasite"/>
        </authorList>
    </citation>
    <scope>IDENTIFICATION</scope>
</reference>
<dbReference type="InterPro" id="IPR008965">
    <property type="entry name" value="CBM2/CBM3_carb-bd_dom_sf"/>
</dbReference>
<dbReference type="AlphaFoldDB" id="A0A915DHP2"/>
<keyword evidence="4 9" id="KW-0378">Hydrolase</keyword>
<sequence length="346" mass="38063">MHCLYLLLAIFCYSALAAPPPYGQLSVSGTKLKGSKGQNVALRGMSLYWSQWKGHQITTVVQAAIDLGMYVIIDWHTDKYAGVPNVLYEIYNEPVHMSWTNELVPYHTAVIKAIRKYDTKNIIIVELLSGVKMWMLLQKIPSKTKQTSCTHCITIAGEHKQWLRDKAQTALNNGLPIFITEYGTTNLQAKGSVDVESSNAWWKFVDDNQISQANWGMDDVDENTAAVAAHYNAQNNGVSCSGTAVTSKATTKSNAATTKASAATTKAAISNNKLTVVPVISKNWSGGFQVDFVFTNNDSKAICSAIFTYALKSGQVLNSSWNMEAGSSSSQFKTSQLDQHSWRKQI</sequence>
<keyword evidence="6 9" id="KW-0119">Carbohydrate metabolism</keyword>
<proteinExistence type="inferred from homology"/>
<keyword evidence="8 9" id="KW-0624">Polysaccharide degradation</keyword>
<feature type="signal peptide" evidence="10">
    <location>
        <begin position="1"/>
        <end position="17"/>
    </location>
</feature>
<dbReference type="EC" id="3.2.1.4" evidence="9"/>
<evidence type="ECO:0000313" key="12">
    <source>
        <dbReference type="Proteomes" id="UP000887574"/>
    </source>
</evidence>
<dbReference type="WBParaSite" id="jg20020">
    <property type="protein sequence ID" value="jg20020"/>
    <property type="gene ID" value="jg20020"/>
</dbReference>
<dbReference type="InterPro" id="IPR017853">
    <property type="entry name" value="GH"/>
</dbReference>
<evidence type="ECO:0000313" key="13">
    <source>
        <dbReference type="WBParaSite" id="jg20020"/>
    </source>
</evidence>
<evidence type="ECO:0000256" key="5">
    <source>
        <dbReference type="ARBA" id="ARBA00023001"/>
    </source>
</evidence>
<dbReference type="SUPFAM" id="SSF51445">
    <property type="entry name" value="(Trans)glycosidases"/>
    <property type="match status" value="1"/>
</dbReference>
<evidence type="ECO:0000256" key="10">
    <source>
        <dbReference type="SAM" id="SignalP"/>
    </source>
</evidence>
<dbReference type="Pfam" id="PF00150">
    <property type="entry name" value="Cellulase"/>
    <property type="match status" value="1"/>
</dbReference>
<dbReference type="Proteomes" id="UP000887574">
    <property type="component" value="Unplaced"/>
</dbReference>
<protein>
    <recommendedName>
        <fullName evidence="9">Endoglucanase</fullName>
        <ecNumber evidence="9">3.2.1.4</ecNumber>
    </recommendedName>
</protein>
<keyword evidence="5 9" id="KW-0136">Cellulose degradation</keyword>
<dbReference type="PANTHER" id="PTHR34142:SF1">
    <property type="entry name" value="GLYCOSIDE HYDROLASE FAMILY 5 DOMAIN-CONTAINING PROTEIN"/>
    <property type="match status" value="1"/>
</dbReference>
<organism evidence="12 13">
    <name type="scientific">Ditylenchus dipsaci</name>
    <dbReference type="NCBI Taxonomy" id="166011"/>
    <lineage>
        <taxon>Eukaryota</taxon>
        <taxon>Metazoa</taxon>
        <taxon>Ecdysozoa</taxon>
        <taxon>Nematoda</taxon>
        <taxon>Chromadorea</taxon>
        <taxon>Rhabditida</taxon>
        <taxon>Tylenchina</taxon>
        <taxon>Tylenchomorpha</taxon>
        <taxon>Sphaerularioidea</taxon>
        <taxon>Anguinidae</taxon>
        <taxon>Anguininae</taxon>
        <taxon>Ditylenchus</taxon>
    </lineage>
</organism>
<evidence type="ECO:0000256" key="7">
    <source>
        <dbReference type="ARBA" id="ARBA00023295"/>
    </source>
</evidence>
<feature type="domain" description="Glycoside hydrolase family 5" evidence="11">
    <location>
        <begin position="78"/>
        <end position="218"/>
    </location>
</feature>
<evidence type="ECO:0000256" key="1">
    <source>
        <dbReference type="ARBA" id="ARBA00000966"/>
    </source>
</evidence>